<dbReference type="AlphaFoldDB" id="W0RC00"/>
<dbReference type="OrthoDB" id="9812295at2"/>
<dbReference type="HOGENOM" id="CLU_055322_4_2_0"/>
<dbReference type="eggNOG" id="COG0431">
    <property type="taxonomic scope" value="Bacteria"/>
</dbReference>
<dbReference type="KEGG" id="gba:J421_0769"/>
<name>W0RC00_9BACT</name>
<dbReference type="InterPro" id="IPR050712">
    <property type="entry name" value="NAD(P)H-dep_reductase"/>
</dbReference>
<dbReference type="InterPro" id="IPR005025">
    <property type="entry name" value="FMN_Rdtase-like_dom"/>
</dbReference>
<dbReference type="RefSeq" id="WP_025409851.1">
    <property type="nucleotide sequence ID" value="NZ_CP007128.1"/>
</dbReference>
<dbReference type="PANTHER" id="PTHR30543:SF21">
    <property type="entry name" value="NAD(P)H-DEPENDENT FMN REDUCTASE LOT6"/>
    <property type="match status" value="1"/>
</dbReference>
<dbReference type="Gene3D" id="3.40.50.360">
    <property type="match status" value="1"/>
</dbReference>
<feature type="domain" description="NADPH-dependent FMN reductase-like" evidence="1">
    <location>
        <begin position="12"/>
        <end position="157"/>
    </location>
</feature>
<dbReference type="PANTHER" id="PTHR30543">
    <property type="entry name" value="CHROMATE REDUCTASE"/>
    <property type="match status" value="1"/>
</dbReference>
<protein>
    <submittedName>
        <fullName evidence="2">NADPH-dependent FMN reductase</fullName>
    </submittedName>
</protein>
<dbReference type="SUPFAM" id="SSF52218">
    <property type="entry name" value="Flavoproteins"/>
    <property type="match status" value="1"/>
</dbReference>
<accession>W0RC00</accession>
<reference evidence="2 3" key="1">
    <citation type="journal article" date="2014" name="Genome Announc.">
        <title>Genome Sequence and Methylome of Soil Bacterium Gemmatirosa kalamazoonensis KBS708T, a Member of the Rarely Cultivated Gemmatimonadetes Phylum.</title>
        <authorList>
            <person name="Debruyn J.M."/>
            <person name="Radosevich M."/>
            <person name="Wommack K.E."/>
            <person name="Polson S.W."/>
            <person name="Hauser L.J."/>
            <person name="Fawaz M.N."/>
            <person name="Korlach J."/>
            <person name="Tsai Y.C."/>
        </authorList>
    </citation>
    <scope>NUCLEOTIDE SEQUENCE [LARGE SCALE GENOMIC DNA]</scope>
    <source>
        <strain evidence="2 3">KBS708</strain>
    </source>
</reference>
<dbReference type="EMBL" id="CP007128">
    <property type="protein sequence ID" value="AHG88306.1"/>
    <property type="molecule type" value="Genomic_DNA"/>
</dbReference>
<keyword evidence="3" id="KW-1185">Reference proteome</keyword>
<organism evidence="2 3">
    <name type="scientific">Gemmatirosa kalamazoonensis</name>
    <dbReference type="NCBI Taxonomy" id="861299"/>
    <lineage>
        <taxon>Bacteria</taxon>
        <taxon>Pseudomonadati</taxon>
        <taxon>Gemmatimonadota</taxon>
        <taxon>Gemmatimonadia</taxon>
        <taxon>Gemmatimonadales</taxon>
        <taxon>Gemmatimonadaceae</taxon>
        <taxon>Gemmatirosa</taxon>
    </lineage>
</organism>
<dbReference type="Pfam" id="PF03358">
    <property type="entry name" value="FMN_red"/>
    <property type="match status" value="1"/>
</dbReference>
<dbReference type="FunCoup" id="W0RC00">
    <property type="interactions" value="201"/>
</dbReference>
<dbReference type="InterPro" id="IPR029039">
    <property type="entry name" value="Flavoprotein-like_sf"/>
</dbReference>
<evidence type="ECO:0000259" key="1">
    <source>
        <dbReference type="Pfam" id="PF03358"/>
    </source>
</evidence>
<dbReference type="STRING" id="861299.J421_0769"/>
<dbReference type="GO" id="GO:0010181">
    <property type="term" value="F:FMN binding"/>
    <property type="evidence" value="ECO:0007669"/>
    <property type="project" value="TreeGrafter"/>
</dbReference>
<gene>
    <name evidence="2" type="ORF">J421_0769</name>
</gene>
<dbReference type="GO" id="GO:0016491">
    <property type="term" value="F:oxidoreductase activity"/>
    <property type="evidence" value="ECO:0007669"/>
    <property type="project" value="InterPro"/>
</dbReference>
<evidence type="ECO:0000313" key="3">
    <source>
        <dbReference type="Proteomes" id="UP000019151"/>
    </source>
</evidence>
<dbReference type="InParanoid" id="W0RC00"/>
<sequence length="199" mass="20912">MTETTGAAAPLRIVAIAGSLRHGSWNRRLLEAAQALAPSGVRIDIVDLADVPLYDGDQDTDETRPAAVGRLKQLVADADGVLFSTPEFNHSVPGVLQNAIDWVSRPAMRSPLAGKPVAIMGASPGALGAARAQQQLKLVLMSTLAHVLPHPGVSVAMVAEKFDAAGELVHEPTRQFLAAFLAQFSTWIRQVGRPASAAA</sequence>
<evidence type="ECO:0000313" key="2">
    <source>
        <dbReference type="EMBL" id="AHG88306.1"/>
    </source>
</evidence>
<proteinExistence type="predicted"/>
<dbReference type="GO" id="GO:0005829">
    <property type="term" value="C:cytosol"/>
    <property type="evidence" value="ECO:0007669"/>
    <property type="project" value="TreeGrafter"/>
</dbReference>
<dbReference type="Proteomes" id="UP000019151">
    <property type="component" value="Chromosome"/>
</dbReference>